<gene>
    <name evidence="4" type="ORF">PX653_26375</name>
</gene>
<dbReference type="PANTHER" id="PTHR32305">
    <property type="match status" value="1"/>
</dbReference>
<keyword evidence="1" id="KW-0677">Repeat</keyword>
<accession>A0ABY8BAE3</accession>
<dbReference type="EMBL" id="CP119083">
    <property type="protein sequence ID" value="WEF32879.1"/>
    <property type="molecule type" value="Genomic_DNA"/>
</dbReference>
<evidence type="ECO:0000259" key="3">
    <source>
        <dbReference type="PROSITE" id="PS51782"/>
    </source>
</evidence>
<dbReference type="Pfam" id="PF05593">
    <property type="entry name" value="RHS_repeat"/>
    <property type="match status" value="7"/>
</dbReference>
<evidence type="ECO:0000313" key="4">
    <source>
        <dbReference type="EMBL" id="WEF32879.1"/>
    </source>
</evidence>
<dbReference type="InterPro" id="IPR050708">
    <property type="entry name" value="T6SS_VgrG/RHS"/>
</dbReference>
<dbReference type="Gene3D" id="1.10.3130.20">
    <property type="entry name" value="Phycobilisome linker domain"/>
    <property type="match status" value="2"/>
</dbReference>
<organism evidence="4 5">
    <name type="scientific">Pseudoduganella chitinolytica</name>
    <dbReference type="NCBI Taxonomy" id="34070"/>
    <lineage>
        <taxon>Bacteria</taxon>
        <taxon>Pseudomonadati</taxon>
        <taxon>Pseudomonadota</taxon>
        <taxon>Betaproteobacteria</taxon>
        <taxon>Burkholderiales</taxon>
        <taxon>Oxalobacteraceae</taxon>
        <taxon>Telluria group</taxon>
        <taxon>Pseudoduganella</taxon>
    </lineage>
</organism>
<proteinExistence type="predicted"/>
<dbReference type="InterPro" id="IPR006530">
    <property type="entry name" value="YD"/>
</dbReference>
<dbReference type="PANTHER" id="PTHR32305:SF15">
    <property type="entry name" value="PROTEIN RHSA-RELATED"/>
    <property type="match status" value="1"/>
</dbReference>
<keyword evidence="5" id="KW-1185">Reference proteome</keyword>
<feature type="region of interest" description="Disordered" evidence="2">
    <location>
        <begin position="5420"/>
        <end position="5440"/>
    </location>
</feature>
<protein>
    <submittedName>
        <fullName evidence="4">DUF4214 domain-containing protein</fullName>
    </submittedName>
</protein>
<dbReference type="PROSITE" id="PS51782">
    <property type="entry name" value="LYSM"/>
    <property type="match status" value="1"/>
</dbReference>
<dbReference type="Pfam" id="PF13946">
    <property type="entry name" value="DUF4214"/>
    <property type="match status" value="4"/>
</dbReference>
<dbReference type="RefSeq" id="WP_277415594.1">
    <property type="nucleotide sequence ID" value="NZ_CP119083.1"/>
</dbReference>
<dbReference type="InterPro" id="IPR056823">
    <property type="entry name" value="TEN-like_YD-shell"/>
</dbReference>
<dbReference type="Pfam" id="PF25023">
    <property type="entry name" value="TEN_YD-shell"/>
    <property type="match status" value="1"/>
</dbReference>
<evidence type="ECO:0000313" key="5">
    <source>
        <dbReference type="Proteomes" id="UP001216510"/>
    </source>
</evidence>
<dbReference type="Gene3D" id="2.180.10.10">
    <property type="entry name" value="RHS repeat-associated core"/>
    <property type="match status" value="8"/>
</dbReference>
<sequence>MVAIVGGNGLGVQNSSAGTLGSAGLFGNSTHGATKEAFYVNAATGNLVISDRDEWLVSLGVDVALTRTYNSQGNLSTGNGRNWMTGPAKRIGNLTGTLNTDGSTVTRTDSDGSSQLYAFDVAVGVYRSTDGAGAHDTLVGDGTGWTWLGDNRDRNGVYERYDLTGRLVATGENQKDRVKYTYNGAGQLETVTDQSGDVSRYEYVNGNLARIRTTPAGGTEEVRTYYEYDAQNRLTAVVIDMSPKDGSIADGKVYRTSYQYWADSGRVKQVLQNDGRSLNFGYDDQGRVTSVTDELKHATLFDYSVPGRTTVTEPSGDRVTYAYNVRQQLSSVTRHLGTSQLITSYYYDGSGNVNRIVSPAGLATVYEYDSNGNRVLERDADGRTITRVYDLATNLLQSETTYTAPDPDGAGPLTASGALTRRYVYDSANRPRFLLSATGKVTEYRYNTEGQLAAELLYNRVPSGTDAATESTLKDWAASIAAVPDSIASRVDYGYDGRGQVARATSYSAYQNGVGKEDDTQTVRRYTYDQSGHLLSVTDGKNLPTTYTYDELGRVLTQAEANGTRKDTSYDDVTGTVSTGYYAAGQVTSYLTQSQIESLLTGNSTSYYSAEKLPQNSGKKSFEYDVNGRLRAVKDATGNATHTLYDSVGRKSAEIVGKSMVEYVYDVDGRLTGTIRYAADVDTSLLMDASGNLLYPPLAALRPTALPQANRRTWNNYDAGGRLVASIDANNYLTRLEYDGAGRLVRSTAFAKPVDTALVVDGRIPTVFSQEASADDRVTRMFYDSDGNVVGKLDGAGYLTELVYDAAGRLVDTITSLQPARADLRATGNLAALRPGATDKVAHQRNLYDGKGQLVGIVDAANYLTQISYDAAGNVTERRQYAIKVTNPTAVTLDKLGLQTSADDRSTSYTYNEINQVLTERAANGDIIRYGYDETGKQASVTRSSPTSAERTTKRRYDALGRVTGELSAEGAAKLTATSTQAESDAIWGTYGIRYSYDTDSRRTSMIDQLGNRTLYVYDQDRLAATVNAAGDWERCTYDAFGDLIEVARHTTPLTSAQMNAVAAAGTLASLPTAGPALYTRYYFDNDGRKVYTANADGSVQQAVYNAFDEVTGTLQYRTPLSQIATAIGGRGHKSSTDLATVPGGTAATQRAYYDANGRLIFSVDANGNVEGRTYSARDTVASITQYGKSGSNALDATALAALASASLDRTQSFSYDVRGQRTGAIDPMGYRTVSSYNAFGQADKTTRFSIAGGTSPSVLDAIVQTLYDKAGRVRATVDASNVLTAFSYDADGRVIEQVTYAKRFGSAPAVADIEKALATGTQSLPADDTRQRFVYDKNGRLAATLTLQEAGASNRWAVTSQTYDNAGRLVQRTGFATPFTSTDLKPLDAAIAAWIADPARATDEARASNATVMYFYDDNNRVVATATAQRGTGAEREWAVAQTVYDGAGNVQQRIGRVTPLKGATPTAAQIAAMTAPTQASLYDAVTFYKYDAMGRVTASAKALGEGKWALSTREYDAGGNLLSVRDHATALTNVTAASPLTGTVDNNRDRLTRYSYDAGNRLVATVDALGSAVRLEYDARGNVIKSTQFATPVAGSGRLALNFQPTAAATDRVTRTFYDKNNRATYAIDAEGAVTFRRYDATGNVIVSVAYTQELTSEQAARLSSEAEVASLMRGKATPADRKQFFAYYPDGRLRYAIDPLGYLTAKEYDANGHLAREQAFPTAITLSLTDTDYQIVNAAATANIAQTADPRTRDTFYDYDAGGNLLAVTDALGKTERYGYDALGRKVSFTNKLGNTWTYTYDAAGHLVTETSPLVTAYADSELARPGNWGAAAQQALVTKMEYDVLGNMVRRIEAYGVPGKERATVYRYDAVGRQIETTQPSVLVYKDDTSENWYASDPTPVEVASDPRTVKVTYDALGNAVSNTDVGGVTSYKIYDRAGRVCWEVDGANYVTGYERNAFGDVVALTRHDIATALADRTLTTASAASFGALVSKSASMDRTIRYTHDAKGRVLSEMQPVTYIYDAHTTTGNVYQNAGRKTVNEYDAFGAIVRQAVFGANAAGAAVTEAAVTMSYYNVRGEKIAQVQALSDLPATRSGYLTTFDYDFAGNLQRQTEYANAYGSFTTTSFQGVTANPGSDRVTSYQYDKLDRKTAETRVGIGYYENGAQKTGDVATTYDYDAVGNQVKVTDALGNRAYTAYDALGHASATWQGRAATDGKTAFTEFKLDILGNVVLRVDYADGTPDGTEGSTPVATAAMLANGANRITATHYDAAGRAVTMVDAEQFVRADAERSAVYMSYDVYGRLARKAQFATDNWGNRHVQFEVSRYDALGRVRSVETPGNANLLTNVSLPNPKRQYVYNAFGEKTSVTMTAGADWRIVEITSYDQAGRAWRTNAGDGVWKVTLFDIQGNATAQIVSTSLDPEALTYAQVPSSVLALGDLLRTDVRYDLLGRKIDVRRSDMASQALIRDARTDSWSVQPAATAATALLLQVGEPGENPATIKVQYRIKGSNAWTDAGPDRVAAYGPYTGFSTAGLPMGDYEYKVVVQPEGEAAFERTGGTFSVAMSQSRDANAMLARVYAVVLGRAADLAGLNHYVTKLNGGVPLATLVMDFLDSTEGKARFEGKTTEAMTWILGQVFGRPLPGDENYTTDLNWWIGRYDAARSQPGNARGRVILDLIETASVHMPQPNTPAQGQEYVETAARKRLEALVEAALSYAVDQRGTNAADAQSVYSLALTDLAGAKALAATLGKQNKDRTQIAQVYLALFGRAPEKDGLASWMGAISNNQSIEVVADRILESAEAQDPLLYPNKGLSTQQYREQLVRRVYQVMLGRAATAAEQSDWLGKLNAGTITNGGFVVKLTNQVSTYAGSEPAQIAERKLFNNKLAIALSFSQPIDPNMAIGDDQYVSKAVIAAVTSQRAIDEAVKDALIIAETNANVAKSVQAAAAAAAGAQPMEDMRTQVSRLYVALLNRTPDSVGFESQLTQLTKDNQGVASVAQLALIAHSFINGSEAAMQSTVLPTTQLPRLEFVERIYKLALGELPTSDGAKNEMAGFAALLTSQEKYAEGAVAIVNGMMRFQGMTAAEAQLRARYDNKVAVGVACAINFSPFGWGGEGKLTAARAVLQQVTANDTGEAIRYAYAQAQVLFREKAQKALTNVGSARDSIQARAQAANAATEAAAQLATAKANAVNLTDANRRVTVMQLYVGLLGRDKASFQANSDLAGFAEQMKYPTYTGERLAQGFIDAPPEGTSIYPPSMSNGDFVRKVYSMMLKGLATPKQSEVDSWINKLQGPSALTRGQVAWGILSSFTSYTSAEPDKQASDYLAARSAFLTRVSESFTVLAQASQEEIAKATARVNELDSIKLQLDGLLGKVGTTEQGRSTDVAATTKALSDANGSGDRTAERRLTIMQLYVTLLQRDPNSATAQKRTLTLSEIEGQLKHTRLEDVVRVMMLSAEANGAFSTSDNTEFVKVLYRRILGREADTQDSVADWAGKISDQASRYKVTLDFLTTYLGYSDSKPEQLDTRIAFDAKIEQFLRSQKTEANDASLLAGWNALQAETNARDIESAPGLKKAILDQAKTALSVAQTNAADGKTVLNNDSAFREIVYLYVGIRGRTDFPGMAHQIRALVRMTSEADRETLRLGIVNGLLGEPQSAYLNLSTRAFVTKLYDLTQNRRSVPSTDIDGWVNQLNAGIQTRNSLALFFLRTADGKAYLTPKANTRILADRKIADDYVKAEQPAQDTKDRAQTAYDNAVENYKNNFTAATAKAVADRATSDNAEKVVTTIDALSSVAEKVKLATGAVRAANAAKADYQRAFDRSETLKKTEAADRNAAVTFARATEAAKFAACYAEGGKADALMADAYVKTAAMTQEVQQTAKVAQLYLTVLNRAPALSELAHWTNRLAAGMPLTTAVQELMTGPEGASIYTGTTNEEFVTKLYRSSFDRAPEGAGLQSWLSDLSGPPPLSREELVKKWITIVPLLGNDDSITFGNRVAGKLQTVINAGVTDDLMPAIRLASQSARNAAAKYDAVAQATLANTTSAATIRPLAQLYRAVLGRVPDAPGLASWVASINKEQLSRAAIAKGMIESLEGQQLYPAGQSDSDFVRQVLNRVLGRPPQDTEVSRWESRAADRGQTVADIIDYYSKGTDGGTAEAVLRERFNAQVSDAMATLQATTSQHAAATARAVKRLKEIVNTDNVARHTQEVVLGNTVRAGGKPAFQGNQLTLDRWGNVLSITDPRDPNWKLSYTYNGANQQTSGTALGAKGSQTALQTSRYDALGRLVGTVDGRGALTQYVYDTAGNLAREIHADEGVVTNTYDAFGNRLSTTQPDTVLANGEVLTGVTTRYSYDHLGHLLSTRTAAVDVYLAIDTGFGPLPSNLVAHKELVQTRKYDELGRLVRSLGSNDTGTEQEYDGSGNVISTATATFDKNGVRAIYGRTLIAYDAENHKIASRDANGKSLSWQYKNGRLHTSKDMSNRTTWYGYDAAGHQRSQTSERGQKLYYTYSGDNLVRIDDRATSLSTIYAYDSAGNRVGERQVYLGKPQDAPTRLQNNTLTVDNLNRITRVQDDLVTLDYEYDANGNRVKIVSRYGNADPITKFNAFDAMNRQTIVNGNWEVDAQGRGKAVRGSGHEITYDRSGNRLSDTYSGTRVINNFISYGTEKDAETTETYRYDAAGRLQSIRRDGLLIDERHYDDAGRISQSGLAAKGARGVADVLKALGIDIAQRVYTYNVFGHMTRQKDLNASLDGMQDIWFNGYDEMGNLTGYDVVSAADGKNKGIYRIEYDYRDAYKELKTTLAKDGSVVTSTYDANGNRISILETKTDKTTVRNRLWYDADGHVQSYKPEGKDGGFNLIVNGNVLGEEDGDKDNLLGSNYLPVTSPSMVAAPSSYSVQSANETLQSIAQSVWGDANLWYLIADANALTAESALKVGDILRIPARVNTVHGDYDTYKPYDPSEQIGNTAPVMPPPKAKGCGVLGQVIMVVVAVAVTAMASALLGPLGAGLGGQLATLAVAGAAGSVASQAAGIAMDMQDGFNWKAVAVSALSNAVSGGISDMSAPGKALASIGGPGIPQAMARAAVGNVVTQAVSVATGLQDGFKWRNVAASAVGAGVGAKATEYLNGNNGIAALFGDSKLMKATASGFAAGAAAAVARGGKIEIVQIAADAFGNALGDDLAKRFGPPPPTPTQSFSDSIDRGPDWLRNWKSAPLGASGYTNGEFDRAVRDQMSDSEKFASLNGVSSAKRSVPEFDMSNASQSFSEGAAMASREALGTEQRYRVADSSMRLVPNLNHIGPNGEANIVSPAEPSRGSDFFGYTKTTLQSWALDGATWGARRGDALGTAALHSFSTLGALTDVMYPGSETEAVTAAAGGAVIGKVAPVAMGYLNSLPVLGDTLPQLGGRLLEVFPTGSGGGILHYDTKQERSRSRNVMPTQQ</sequence>
<reference evidence="4 5" key="1">
    <citation type="submission" date="2023-02" db="EMBL/GenBank/DDBJ databases">
        <title>Gemone sequence of Telluria chitinolytica ACM 3522T.</title>
        <authorList>
            <person name="Frediansyah A."/>
            <person name="Miess H."/>
            <person name="Gross H."/>
        </authorList>
    </citation>
    <scope>NUCLEOTIDE SEQUENCE [LARGE SCALE GENOMIC DNA]</scope>
    <source>
        <strain evidence="4 5">ACM 3522</strain>
    </source>
</reference>
<evidence type="ECO:0000256" key="1">
    <source>
        <dbReference type="ARBA" id="ARBA00022737"/>
    </source>
</evidence>
<name>A0ABY8BAE3_9BURK</name>
<dbReference type="NCBIfam" id="TIGR01643">
    <property type="entry name" value="YD_repeat_2x"/>
    <property type="match status" value="10"/>
</dbReference>
<dbReference type="InterPro" id="IPR018392">
    <property type="entry name" value="LysM"/>
</dbReference>
<dbReference type="InterPro" id="IPR038255">
    <property type="entry name" value="PBS_linker_sf"/>
</dbReference>
<evidence type="ECO:0000256" key="2">
    <source>
        <dbReference type="SAM" id="MobiDB-lite"/>
    </source>
</evidence>
<dbReference type="InterPro" id="IPR025282">
    <property type="entry name" value="DUF4214"/>
</dbReference>
<feature type="domain" description="LysM" evidence="3">
    <location>
        <begin position="4894"/>
        <end position="4942"/>
    </location>
</feature>
<dbReference type="InterPro" id="IPR031325">
    <property type="entry name" value="RHS_repeat"/>
</dbReference>
<dbReference type="Proteomes" id="UP001216510">
    <property type="component" value="Chromosome"/>
</dbReference>